<evidence type="ECO:0000256" key="4">
    <source>
        <dbReference type="ARBA" id="ARBA00022605"/>
    </source>
</evidence>
<dbReference type="Pfam" id="PF00275">
    <property type="entry name" value="EPSP_synthase"/>
    <property type="match status" value="1"/>
</dbReference>
<dbReference type="EMBL" id="CP119312">
    <property type="protein sequence ID" value="WEK04082.1"/>
    <property type="molecule type" value="Genomic_DNA"/>
</dbReference>
<dbReference type="CDD" id="cd01556">
    <property type="entry name" value="EPSP_synthase"/>
    <property type="match status" value="1"/>
</dbReference>
<dbReference type="PROSITE" id="PS00104">
    <property type="entry name" value="EPSP_SYNTHASE_1"/>
    <property type="match status" value="1"/>
</dbReference>
<accession>A0AAJ5VV07</accession>
<keyword evidence="6 8" id="KW-0057">Aromatic amino acid biosynthesis</keyword>
<dbReference type="InterPro" id="IPR006264">
    <property type="entry name" value="EPSP_synthase"/>
</dbReference>
<dbReference type="HAMAP" id="MF_00210">
    <property type="entry name" value="EPSP_synth"/>
    <property type="match status" value="1"/>
</dbReference>
<name>A0AAJ5VV07_9HYPH</name>
<comment type="pathway">
    <text evidence="1 8">Metabolic intermediate biosynthesis; chorismate biosynthesis; chorismate from D-erythrose 4-phosphate and phosphoenolpyruvate: step 6/7.</text>
</comment>
<feature type="binding site" evidence="8">
    <location>
        <position position="177"/>
    </location>
    <ligand>
        <name>phosphoenolpyruvate</name>
        <dbReference type="ChEBI" id="CHEBI:58702"/>
    </ligand>
</feature>
<feature type="binding site" evidence="8">
    <location>
        <position position="328"/>
    </location>
    <ligand>
        <name>3-phosphoshikimate</name>
        <dbReference type="ChEBI" id="CHEBI:145989"/>
    </ligand>
</feature>
<comment type="subunit">
    <text evidence="8">Monomer.</text>
</comment>
<dbReference type="GO" id="GO:0005737">
    <property type="term" value="C:cytoplasm"/>
    <property type="evidence" value="ECO:0007669"/>
    <property type="project" value="UniProtKB-SubCell"/>
</dbReference>
<dbReference type="FunFam" id="3.65.10.10:FF:000005">
    <property type="entry name" value="3-phosphoshikimate 1-carboxyvinyltransferase"/>
    <property type="match status" value="1"/>
</dbReference>
<dbReference type="GO" id="GO:0008652">
    <property type="term" value="P:amino acid biosynthetic process"/>
    <property type="evidence" value="ECO:0007669"/>
    <property type="project" value="UniProtKB-KW"/>
</dbReference>
<feature type="binding site" evidence="8">
    <location>
        <position position="359"/>
    </location>
    <ligand>
        <name>phosphoenolpyruvate</name>
        <dbReference type="ChEBI" id="CHEBI:58702"/>
    </ligand>
</feature>
<feature type="binding site" evidence="8">
    <location>
        <position position="35"/>
    </location>
    <ligand>
        <name>3-phosphoshikimate</name>
        <dbReference type="ChEBI" id="CHEBI:145989"/>
    </ligand>
</feature>
<comment type="caution">
    <text evidence="8">Lacks conserved residue(s) required for the propagation of feature annotation.</text>
</comment>
<keyword evidence="3 8" id="KW-0963">Cytoplasm</keyword>
<dbReference type="EC" id="2.5.1.19" evidence="8"/>
<dbReference type="PANTHER" id="PTHR21090">
    <property type="entry name" value="AROM/DEHYDROQUINATE SYNTHASE"/>
    <property type="match status" value="1"/>
</dbReference>
<evidence type="ECO:0000256" key="7">
    <source>
        <dbReference type="ARBA" id="ARBA00044633"/>
    </source>
</evidence>
<evidence type="ECO:0000313" key="11">
    <source>
        <dbReference type="Proteomes" id="UP001217476"/>
    </source>
</evidence>
<dbReference type="InterPro" id="IPR013792">
    <property type="entry name" value="RNA3'P_cycl/enolpyr_Trfase_a/b"/>
</dbReference>
<comment type="catalytic activity">
    <reaction evidence="7">
        <text>3-phosphoshikimate + phosphoenolpyruvate = 5-O-(1-carboxyvinyl)-3-phosphoshikimate + phosphate</text>
        <dbReference type="Rhea" id="RHEA:21256"/>
        <dbReference type="ChEBI" id="CHEBI:43474"/>
        <dbReference type="ChEBI" id="CHEBI:57701"/>
        <dbReference type="ChEBI" id="CHEBI:58702"/>
        <dbReference type="ChEBI" id="CHEBI:145989"/>
        <dbReference type="EC" id="2.5.1.19"/>
    </reaction>
    <physiologicalReaction direction="left-to-right" evidence="7">
        <dbReference type="Rhea" id="RHEA:21257"/>
    </physiologicalReaction>
</comment>
<dbReference type="GO" id="GO:0003866">
    <property type="term" value="F:3-phosphoshikimate 1-carboxyvinyltransferase activity"/>
    <property type="evidence" value="ECO:0007669"/>
    <property type="project" value="UniProtKB-UniRule"/>
</dbReference>
<dbReference type="GO" id="GO:0009073">
    <property type="term" value="P:aromatic amino acid family biosynthetic process"/>
    <property type="evidence" value="ECO:0007669"/>
    <property type="project" value="UniProtKB-KW"/>
</dbReference>
<feature type="binding site" evidence="8">
    <location>
        <position position="30"/>
    </location>
    <ligand>
        <name>3-phosphoshikimate</name>
        <dbReference type="ChEBI" id="CHEBI:145989"/>
    </ligand>
</feature>
<gene>
    <name evidence="8 10" type="primary">aroA</name>
    <name evidence="10" type="ORF">P0Y65_18140</name>
</gene>
<feature type="binding site" evidence="8">
    <location>
        <position position="130"/>
    </location>
    <ligand>
        <name>phosphoenolpyruvate</name>
        <dbReference type="ChEBI" id="CHEBI:58702"/>
    </ligand>
</feature>
<dbReference type="GO" id="GO:0009423">
    <property type="term" value="P:chorismate biosynthetic process"/>
    <property type="evidence" value="ECO:0007669"/>
    <property type="project" value="UniProtKB-UniRule"/>
</dbReference>
<feature type="domain" description="Enolpyruvate transferase" evidence="9">
    <location>
        <begin position="16"/>
        <end position="434"/>
    </location>
</feature>
<comment type="subcellular location">
    <subcellularLocation>
        <location evidence="8">Cytoplasm</location>
    </subcellularLocation>
</comment>
<dbReference type="Proteomes" id="UP001217476">
    <property type="component" value="Chromosome"/>
</dbReference>
<evidence type="ECO:0000256" key="5">
    <source>
        <dbReference type="ARBA" id="ARBA00022679"/>
    </source>
</evidence>
<evidence type="ECO:0000256" key="3">
    <source>
        <dbReference type="ARBA" id="ARBA00022490"/>
    </source>
</evidence>
<keyword evidence="5 8" id="KW-0808">Transferase</keyword>
<evidence type="ECO:0000256" key="8">
    <source>
        <dbReference type="HAMAP-Rule" id="MF_00210"/>
    </source>
</evidence>
<evidence type="ECO:0000313" key="10">
    <source>
        <dbReference type="EMBL" id="WEK04082.1"/>
    </source>
</evidence>
<dbReference type="InterPro" id="IPR023193">
    <property type="entry name" value="EPSP_synthase_CS"/>
</dbReference>
<dbReference type="InterPro" id="IPR036968">
    <property type="entry name" value="Enolpyruvate_Tfrase_sf"/>
</dbReference>
<evidence type="ECO:0000256" key="2">
    <source>
        <dbReference type="ARBA" id="ARBA00009948"/>
    </source>
</evidence>
<dbReference type="PANTHER" id="PTHR21090:SF5">
    <property type="entry name" value="PENTAFUNCTIONAL AROM POLYPEPTIDE"/>
    <property type="match status" value="1"/>
</dbReference>
<keyword evidence="4 8" id="KW-0028">Amino-acid biosynthesis</keyword>
<dbReference type="InterPro" id="IPR001986">
    <property type="entry name" value="Enolpyruvate_Tfrase_dom"/>
</dbReference>
<reference evidence="10" key="1">
    <citation type="submission" date="2023-03" db="EMBL/GenBank/DDBJ databases">
        <title>Andean soil-derived lignocellulolytic bacterial consortium as a source of novel taxa and putative plastic-active enzymes.</title>
        <authorList>
            <person name="Diaz-Garcia L."/>
            <person name="Chuvochina M."/>
            <person name="Feuerriegel G."/>
            <person name="Bunk B."/>
            <person name="Sproer C."/>
            <person name="Streit W.R."/>
            <person name="Rodriguez L.M."/>
            <person name="Overmann J."/>
            <person name="Jimenez D.J."/>
        </authorList>
    </citation>
    <scope>NUCLEOTIDE SEQUENCE</scope>
    <source>
        <strain evidence="10">MAG 4196</strain>
    </source>
</reference>
<proteinExistence type="inferred from homology"/>
<organism evidence="10 11">
    <name type="scientific">Candidatus Devosia phytovorans</name>
    <dbReference type="NCBI Taxonomy" id="3121372"/>
    <lineage>
        <taxon>Bacteria</taxon>
        <taxon>Pseudomonadati</taxon>
        <taxon>Pseudomonadota</taxon>
        <taxon>Alphaproteobacteria</taxon>
        <taxon>Hyphomicrobiales</taxon>
        <taxon>Devosiaceae</taxon>
        <taxon>Devosia</taxon>
    </lineage>
</organism>
<comment type="similarity">
    <text evidence="2 8">Belongs to the EPSP synthase family.</text>
</comment>
<dbReference type="AlphaFoldDB" id="A0AAJ5VV07"/>
<feature type="active site" description="Proton acceptor" evidence="8">
    <location>
        <position position="328"/>
    </location>
</feature>
<feature type="binding site" evidence="8">
    <location>
        <position position="175"/>
    </location>
    <ligand>
        <name>3-phosphoshikimate</name>
        <dbReference type="ChEBI" id="CHEBI:145989"/>
    </ligand>
</feature>
<dbReference type="Gene3D" id="3.65.10.10">
    <property type="entry name" value="Enolpyruvate transferase domain"/>
    <property type="match status" value="2"/>
</dbReference>
<feature type="binding site" evidence="8">
    <location>
        <position position="30"/>
    </location>
    <ligand>
        <name>phosphoenolpyruvate</name>
        <dbReference type="ChEBI" id="CHEBI:58702"/>
    </ligand>
</feature>
<feature type="binding site" evidence="8">
    <location>
        <position position="102"/>
    </location>
    <ligand>
        <name>phosphoenolpyruvate</name>
        <dbReference type="ChEBI" id="CHEBI:58702"/>
    </ligand>
</feature>
<feature type="binding site" evidence="8">
    <location>
        <position position="402"/>
    </location>
    <ligand>
        <name>phosphoenolpyruvate</name>
        <dbReference type="ChEBI" id="CHEBI:58702"/>
    </ligand>
</feature>
<dbReference type="NCBIfam" id="TIGR01356">
    <property type="entry name" value="aroA"/>
    <property type="match status" value="1"/>
</dbReference>
<evidence type="ECO:0000259" key="9">
    <source>
        <dbReference type="Pfam" id="PF00275"/>
    </source>
</evidence>
<dbReference type="PIRSF" id="PIRSF000505">
    <property type="entry name" value="EPSPS"/>
    <property type="match status" value="1"/>
</dbReference>
<feature type="binding site" evidence="8">
    <location>
        <position position="177"/>
    </location>
    <ligand>
        <name>3-phosphoshikimate</name>
        <dbReference type="ChEBI" id="CHEBI:145989"/>
    </ligand>
</feature>
<protein>
    <recommendedName>
        <fullName evidence="8">3-phosphoshikimate 1-carboxyvinyltransferase</fullName>
        <ecNumber evidence="8">2.5.1.19</ecNumber>
    </recommendedName>
    <alternativeName>
        <fullName evidence="8">5-enolpyruvylshikimate-3-phosphate synthase</fullName>
        <shortName evidence="8">EPSP synthase</shortName>
        <shortName evidence="8">EPSPS</shortName>
    </alternativeName>
</protein>
<evidence type="ECO:0000256" key="1">
    <source>
        <dbReference type="ARBA" id="ARBA00004811"/>
    </source>
</evidence>
<feature type="binding site" evidence="8">
    <location>
        <position position="355"/>
    </location>
    <ligand>
        <name>3-phosphoshikimate</name>
        <dbReference type="ChEBI" id="CHEBI:145989"/>
    </ligand>
</feature>
<dbReference type="SUPFAM" id="SSF55205">
    <property type="entry name" value="EPT/RTPC-like"/>
    <property type="match status" value="1"/>
</dbReference>
<sequence length="450" mass="46167">MTDQIPATPAPLACHGASPLAGHFATPGDKAISHRALILAALAVGQTTIEGLLDSDDVRATAAALGHLGVSVEEHDDVWHVHGLGVAGLMAPQVRLDMGNSGTGLRLLLGLLAPYDFPTRFTGGPTLTRRPLRALLDALAPIGVVVEETVDGGLPLTRRGPSLPLPFHHVMAAPSDQIKSALLLAAAQIPGTSTIVEPVSTSDSTEKLLADFGASISVTQDDGGGATITVNGLTELRPRPLTVPGDPSSAAYAVVGALVVPGSDLVVSNVLINPTRTGLIDTLLEMGGDIQFINQRELGGEPIADLRVRSSRLKGISVSANHAASMLDDIPVLAVAAAYADGETMIEGLAELRHQECDRLAATAGGLAANKVTVTEGEDSLTIVGTGKVDGGGTVESRADHRIAMSFLVLGLASKRPVTLDDTNAIAASFPGFVVAMAAAGARFETVKGR</sequence>
<evidence type="ECO:0000256" key="6">
    <source>
        <dbReference type="ARBA" id="ARBA00023141"/>
    </source>
</evidence>
<comment type="function">
    <text evidence="8">Catalyzes the transfer of the enolpyruvyl moiety of phosphoenolpyruvate (PEP) to the 5-hydroxyl of shikimate-3-phosphate (S3P) to produce enolpyruvyl shikimate-3-phosphate and inorganic phosphate.</text>
</comment>
<feature type="binding site" evidence="8">
    <location>
        <position position="202"/>
    </location>
    <ligand>
        <name>3-phosphoshikimate</name>
        <dbReference type="ChEBI" id="CHEBI:145989"/>
    </ligand>
</feature>